<dbReference type="Pfam" id="PF00440">
    <property type="entry name" value="TetR_N"/>
    <property type="match status" value="1"/>
</dbReference>
<dbReference type="SUPFAM" id="SSF48498">
    <property type="entry name" value="Tetracyclin repressor-like, C-terminal domain"/>
    <property type="match status" value="1"/>
</dbReference>
<dbReference type="InterPro" id="IPR036271">
    <property type="entry name" value="Tet_transcr_reg_TetR-rel_C_sf"/>
</dbReference>
<name>A0A2U3AJ78_9BACL</name>
<organism evidence="4 5">
    <name type="scientific">Kurthia sibirica</name>
    <dbReference type="NCBI Taxonomy" id="202750"/>
    <lineage>
        <taxon>Bacteria</taxon>
        <taxon>Bacillati</taxon>
        <taxon>Bacillota</taxon>
        <taxon>Bacilli</taxon>
        <taxon>Bacillales</taxon>
        <taxon>Caryophanaceae</taxon>
        <taxon>Kurthia</taxon>
    </lineage>
</organism>
<dbReference type="PANTHER" id="PTHR30328:SF54">
    <property type="entry name" value="HTH-TYPE TRANSCRIPTIONAL REPRESSOR SCO4008"/>
    <property type="match status" value="1"/>
</dbReference>
<dbReference type="GO" id="GO:0003677">
    <property type="term" value="F:DNA binding"/>
    <property type="evidence" value="ECO:0007669"/>
    <property type="project" value="UniProtKB-UniRule"/>
</dbReference>
<accession>A0A2U3AJ78</accession>
<feature type="domain" description="HTH tetR-type" evidence="3">
    <location>
        <begin position="1"/>
        <end position="61"/>
    </location>
</feature>
<dbReference type="PANTHER" id="PTHR30328">
    <property type="entry name" value="TRANSCRIPTIONAL REPRESSOR"/>
    <property type="match status" value="1"/>
</dbReference>
<dbReference type="InterPro" id="IPR009057">
    <property type="entry name" value="Homeodomain-like_sf"/>
</dbReference>
<evidence type="ECO:0000313" key="5">
    <source>
        <dbReference type="Proteomes" id="UP000245938"/>
    </source>
</evidence>
<dbReference type="PRINTS" id="PR00455">
    <property type="entry name" value="HTHTETR"/>
</dbReference>
<gene>
    <name evidence="4" type="ORF">DEX24_12745</name>
</gene>
<dbReference type="Gene3D" id="1.10.357.10">
    <property type="entry name" value="Tetracycline Repressor, domain 2"/>
    <property type="match status" value="1"/>
</dbReference>
<protein>
    <submittedName>
        <fullName evidence="4">TetR family transcriptional regulator</fullName>
    </submittedName>
</protein>
<keyword evidence="1 2" id="KW-0238">DNA-binding</keyword>
<comment type="caution">
    <text evidence="4">The sequence shown here is derived from an EMBL/GenBank/DDBJ whole genome shotgun (WGS) entry which is preliminary data.</text>
</comment>
<dbReference type="GO" id="GO:0006355">
    <property type="term" value="P:regulation of DNA-templated transcription"/>
    <property type="evidence" value="ECO:0007669"/>
    <property type="project" value="UniProtKB-ARBA"/>
</dbReference>
<proteinExistence type="predicted"/>
<dbReference type="Proteomes" id="UP000245938">
    <property type="component" value="Unassembled WGS sequence"/>
</dbReference>
<dbReference type="PROSITE" id="PS50977">
    <property type="entry name" value="HTH_TETR_2"/>
    <property type="match status" value="1"/>
</dbReference>
<dbReference type="RefSeq" id="WP_109306833.1">
    <property type="nucleotide sequence ID" value="NZ_BJUF01000010.1"/>
</dbReference>
<evidence type="ECO:0000313" key="4">
    <source>
        <dbReference type="EMBL" id="PWI24606.1"/>
    </source>
</evidence>
<dbReference type="EMBL" id="QFVR01000019">
    <property type="protein sequence ID" value="PWI24606.1"/>
    <property type="molecule type" value="Genomic_DNA"/>
</dbReference>
<evidence type="ECO:0000256" key="2">
    <source>
        <dbReference type="PROSITE-ProRule" id="PRU00335"/>
    </source>
</evidence>
<dbReference type="InterPro" id="IPR001647">
    <property type="entry name" value="HTH_TetR"/>
</dbReference>
<dbReference type="SUPFAM" id="SSF46689">
    <property type="entry name" value="Homeodomain-like"/>
    <property type="match status" value="1"/>
</dbReference>
<dbReference type="AlphaFoldDB" id="A0A2U3AJ78"/>
<evidence type="ECO:0000256" key="1">
    <source>
        <dbReference type="ARBA" id="ARBA00023125"/>
    </source>
</evidence>
<evidence type="ECO:0000259" key="3">
    <source>
        <dbReference type="PROSITE" id="PS50977"/>
    </source>
</evidence>
<dbReference type="InterPro" id="IPR050109">
    <property type="entry name" value="HTH-type_TetR-like_transc_reg"/>
</dbReference>
<feature type="DNA-binding region" description="H-T-H motif" evidence="2">
    <location>
        <begin position="24"/>
        <end position="43"/>
    </location>
</feature>
<reference evidence="4 5" key="1">
    <citation type="submission" date="2018-05" db="EMBL/GenBank/DDBJ databases">
        <title>Kurthia sibirica genome sequence.</title>
        <authorList>
            <person name="Maclea K.S."/>
            <person name="Goen A.E."/>
        </authorList>
    </citation>
    <scope>NUCLEOTIDE SEQUENCE [LARGE SCALE GENOMIC DNA]</scope>
    <source>
        <strain evidence="4 5">ATCC 49154</strain>
    </source>
</reference>
<dbReference type="OrthoDB" id="9812484at2"/>
<keyword evidence="5" id="KW-1185">Reference proteome</keyword>
<sequence length="189" mass="21559">MNKSQAILQAASQTFSLFGYKATTMDQVARTANVGKGTIYNFYATKEILFQAVVMELISSMRKTVEKEMKPQISFEKNALNALNRLLQFRETHALYVKLVAEEKELRTPAVQSMLTKIEQEITRILAEKIQLAMNKGEIIQCDPELVSYLLLKSYIAMIVDWQDTHLNKLAEDTISQLFQSTIFKGLMP</sequence>